<keyword evidence="2" id="KW-1185">Reference proteome</keyword>
<dbReference type="EMBL" id="JAVKPH010000046">
    <property type="protein sequence ID" value="MDR5655112.1"/>
    <property type="molecule type" value="Genomic_DNA"/>
</dbReference>
<accession>A0ABU1FFE6</accession>
<protein>
    <submittedName>
        <fullName evidence="1">VVA0879 family protein</fullName>
    </submittedName>
</protein>
<evidence type="ECO:0000313" key="1">
    <source>
        <dbReference type="EMBL" id="MDR5655112.1"/>
    </source>
</evidence>
<proteinExistence type="predicted"/>
<dbReference type="RefSeq" id="WP_310459222.1">
    <property type="nucleotide sequence ID" value="NZ_JAVKPH010000046.1"/>
</dbReference>
<organism evidence="1 2">
    <name type="scientific">Ruixingdingia sedimenti</name>
    <dbReference type="NCBI Taxonomy" id="3073604"/>
    <lineage>
        <taxon>Bacteria</taxon>
        <taxon>Pseudomonadati</taxon>
        <taxon>Pseudomonadota</taxon>
        <taxon>Alphaproteobacteria</taxon>
        <taxon>Rhodobacterales</taxon>
        <taxon>Paracoccaceae</taxon>
        <taxon>Ruixingdingia</taxon>
    </lineage>
</organism>
<reference evidence="1 2" key="1">
    <citation type="submission" date="2023-09" db="EMBL/GenBank/DDBJ databases">
        <title>Xinfangfangia sedmenti sp. nov., isolated the sedment.</title>
        <authorList>
            <person name="Xu L."/>
        </authorList>
    </citation>
    <scope>NUCLEOTIDE SEQUENCE [LARGE SCALE GENOMIC DNA]</scope>
    <source>
        <strain evidence="1 2">LG-4</strain>
    </source>
</reference>
<sequence length="111" mass="11980">MRPPERGYTHTQAEWQAEGERRFGPDMLTWKFVCPNCGNVAAIADFKPYRHMGADANAATLACIGLFTGVRLGSARPCHYLALKDDGALCPVAVLIPSGTVVPCFAFAEPP</sequence>
<dbReference type="NCBIfam" id="NF041591">
    <property type="entry name" value="CxxC_VVA0879"/>
    <property type="match status" value="1"/>
</dbReference>
<evidence type="ECO:0000313" key="2">
    <source>
        <dbReference type="Proteomes" id="UP001247754"/>
    </source>
</evidence>
<name>A0ABU1FFE6_9RHOB</name>
<comment type="caution">
    <text evidence="1">The sequence shown here is derived from an EMBL/GenBank/DDBJ whole genome shotgun (WGS) entry which is preliminary data.</text>
</comment>
<gene>
    <name evidence="1" type="ORF">RGD00_21100</name>
</gene>
<dbReference type="Proteomes" id="UP001247754">
    <property type="component" value="Unassembled WGS sequence"/>
</dbReference>
<dbReference type="InterPro" id="IPR048166">
    <property type="entry name" value="VVA0879-like"/>
</dbReference>